<proteinExistence type="inferred from homology"/>
<dbReference type="Ensembl" id="ENSMAMT00000061619.1">
    <property type="protein sequence ID" value="ENSMAMP00000051638.1"/>
    <property type="gene ID" value="ENSMAMG00000013056.2"/>
</dbReference>
<organism evidence="12 13">
    <name type="scientific">Mastacembelus armatus</name>
    <name type="common">zig-zag eel</name>
    <dbReference type="NCBI Taxonomy" id="205130"/>
    <lineage>
        <taxon>Eukaryota</taxon>
        <taxon>Metazoa</taxon>
        <taxon>Chordata</taxon>
        <taxon>Craniata</taxon>
        <taxon>Vertebrata</taxon>
        <taxon>Euteleostomi</taxon>
        <taxon>Actinopterygii</taxon>
        <taxon>Neopterygii</taxon>
        <taxon>Teleostei</taxon>
        <taxon>Neoteleostei</taxon>
        <taxon>Acanthomorphata</taxon>
        <taxon>Anabantaria</taxon>
        <taxon>Synbranchiformes</taxon>
        <taxon>Mastacembelidae</taxon>
        <taxon>Mastacembelus</taxon>
    </lineage>
</organism>
<dbReference type="InterPro" id="IPR048320">
    <property type="entry name" value="COG3_N"/>
</dbReference>
<reference evidence="12" key="2">
    <citation type="submission" date="2025-09" db="UniProtKB">
        <authorList>
            <consortium name="Ensembl"/>
        </authorList>
    </citation>
    <scope>IDENTIFICATION</scope>
</reference>
<dbReference type="Pfam" id="PF04136">
    <property type="entry name" value="COG3_N"/>
    <property type="match status" value="1"/>
</dbReference>
<feature type="region of interest" description="Disordered" evidence="9">
    <location>
        <begin position="522"/>
        <end position="548"/>
    </location>
</feature>
<sequence length="802" mass="91944">VTWFKRSLPPKLTDKETREKLSLWDRRTDAMAPLTEKQMDSVLEIRTAAETLSLPSELPIEDLCSLSSRSLQSPFTATVPASTEDVLLKGFQMLDMENDRVETAQQFFAWFAKLQANMDQDENAKYRKTRDDLNCYQEQCDAILKDVSTALEHLDSLQKQYLFVSNKTGTLHEACEQLLKEQSELVDLAESIQQKLSYFNELENINTKLNSPTLSVNSEGFIPMLSKLDDCIEYVASHPNFKDYPVYLGKFKQCLSKAMHFMKIHIVNTMQNLTSQLTKRDPMGLTNADNAFTLYYVKFRAAAPKVSSLIEQIEQRAERIPEYHQLLDEIHQCYLDQREQLLSPSITSTITDLTNQNSKDHCALVRSGCAFMVHVCQDEHQLYNEFFSKPTPKLELNKWFSIPNSELLEKLCLSLYDVLRPLIIHIIHLETLSELCSILKNEMLEDHVQNNAAQLGAFDAVVKQMLEDVQERLVYRTHIYIQTDITGYNPAPGDLAYPEKLEMMERIAQSLKEEQMKQMSQESMFSDVQLEDSGSRRNSSTETSRLQTSISPADLHGMWYPTVRRTLVCLSKLYRCIDRAVFQGLSQEALSACIQSLLRASDIILKNKTQIDGQLFLIKHLLIMREQIAPFHTDFAIKEISLDLKKTRVLILHWVPNFFTAAVIQLQLFVALTAHFKSFQSVMFCFDCVCTQVAALKTMAVQGGPTYSLSQQPWAQPAKINDIVMATYRVMKSKLPSTLQSMSLYLANRDTEFILFKPVRNNIQQVFQRLHALLQEEYSGEDLQIIACPSMEQINLLLSVNK</sequence>
<dbReference type="AlphaFoldDB" id="A0A7N8XIY0"/>
<dbReference type="GeneTree" id="ENSGT00390000015682"/>
<keyword evidence="4" id="KW-0813">Transport</keyword>
<name>A0A7N8XIY0_9TELE</name>
<evidence type="ECO:0000256" key="7">
    <source>
        <dbReference type="ARBA" id="ARBA00023136"/>
    </source>
</evidence>
<evidence type="ECO:0000256" key="5">
    <source>
        <dbReference type="ARBA" id="ARBA00022927"/>
    </source>
</evidence>
<dbReference type="GO" id="GO:0000139">
    <property type="term" value="C:Golgi membrane"/>
    <property type="evidence" value="ECO:0007669"/>
    <property type="project" value="UniProtKB-SubCell"/>
</dbReference>
<dbReference type="Pfam" id="PF20671">
    <property type="entry name" value="COG3_C"/>
    <property type="match status" value="1"/>
</dbReference>
<dbReference type="SUPFAM" id="SSF74788">
    <property type="entry name" value="Cullin repeat-like"/>
    <property type="match status" value="1"/>
</dbReference>
<dbReference type="PANTHER" id="PTHR13302">
    <property type="entry name" value="CONSERVED OLIGOMERIC GOLGI COMPLEX COMPONENT 3"/>
    <property type="match status" value="1"/>
</dbReference>
<keyword evidence="13" id="KW-1185">Reference proteome</keyword>
<feature type="domain" description="Conserved oligomeric Golgi complex subunit 3 N-terminal" evidence="10">
    <location>
        <begin position="130"/>
        <end position="272"/>
    </location>
</feature>
<evidence type="ECO:0000256" key="8">
    <source>
        <dbReference type="ARBA" id="ARBA00031339"/>
    </source>
</evidence>
<accession>A0A7N8XIY0</accession>
<dbReference type="InterPro" id="IPR007265">
    <property type="entry name" value="COG_su3"/>
</dbReference>
<keyword evidence="6" id="KW-0333">Golgi apparatus</keyword>
<dbReference type="InterPro" id="IPR016159">
    <property type="entry name" value="Cullin_repeat-like_dom_sf"/>
</dbReference>
<evidence type="ECO:0000313" key="12">
    <source>
        <dbReference type="Ensembl" id="ENSMAMP00000051638.1"/>
    </source>
</evidence>
<feature type="domain" description="Conserved oligomeric Golgi complex subunit 3 C-terminal" evidence="11">
    <location>
        <begin position="293"/>
        <end position="646"/>
    </location>
</feature>
<dbReference type="GO" id="GO:0017119">
    <property type="term" value="C:Golgi transport complex"/>
    <property type="evidence" value="ECO:0007669"/>
    <property type="project" value="TreeGrafter"/>
</dbReference>
<keyword evidence="7" id="KW-0472">Membrane</keyword>
<dbReference type="GO" id="GO:0006886">
    <property type="term" value="P:intracellular protein transport"/>
    <property type="evidence" value="ECO:0007669"/>
    <property type="project" value="InterPro"/>
</dbReference>
<evidence type="ECO:0000313" key="13">
    <source>
        <dbReference type="Proteomes" id="UP000261640"/>
    </source>
</evidence>
<dbReference type="GO" id="GO:0006891">
    <property type="term" value="P:intra-Golgi vesicle-mediated transport"/>
    <property type="evidence" value="ECO:0007669"/>
    <property type="project" value="TreeGrafter"/>
</dbReference>
<comment type="subcellular location">
    <subcellularLocation>
        <location evidence="1">Golgi apparatus membrane</location>
        <topology evidence="1">Peripheral membrane protein</topology>
    </subcellularLocation>
</comment>
<keyword evidence="5" id="KW-0653">Protein transport</keyword>
<comment type="similarity">
    <text evidence="2">Belongs to the COG3 family.</text>
</comment>
<protein>
    <recommendedName>
        <fullName evidence="3">Conserved oligomeric Golgi complex subunit 3</fullName>
    </recommendedName>
    <alternativeName>
        <fullName evidence="8">Component of oligomeric Golgi complex 3</fullName>
    </alternativeName>
</protein>
<dbReference type="Proteomes" id="UP000261640">
    <property type="component" value="Unplaced"/>
</dbReference>
<reference evidence="12" key="1">
    <citation type="submission" date="2025-08" db="UniProtKB">
        <authorList>
            <consortium name="Ensembl"/>
        </authorList>
    </citation>
    <scope>IDENTIFICATION</scope>
</reference>
<evidence type="ECO:0000256" key="1">
    <source>
        <dbReference type="ARBA" id="ARBA00004395"/>
    </source>
</evidence>
<dbReference type="GO" id="GO:0007030">
    <property type="term" value="P:Golgi organization"/>
    <property type="evidence" value="ECO:0007669"/>
    <property type="project" value="TreeGrafter"/>
</dbReference>
<dbReference type="GO" id="GO:0005801">
    <property type="term" value="C:cis-Golgi network"/>
    <property type="evidence" value="ECO:0007669"/>
    <property type="project" value="InterPro"/>
</dbReference>
<evidence type="ECO:0000259" key="11">
    <source>
        <dbReference type="Pfam" id="PF20671"/>
    </source>
</evidence>
<evidence type="ECO:0000256" key="2">
    <source>
        <dbReference type="ARBA" id="ARBA00009936"/>
    </source>
</evidence>
<evidence type="ECO:0000256" key="4">
    <source>
        <dbReference type="ARBA" id="ARBA00022448"/>
    </source>
</evidence>
<evidence type="ECO:0000256" key="6">
    <source>
        <dbReference type="ARBA" id="ARBA00023034"/>
    </source>
</evidence>
<dbReference type="InterPro" id="IPR048685">
    <property type="entry name" value="COG3_C"/>
</dbReference>
<evidence type="ECO:0000259" key="10">
    <source>
        <dbReference type="Pfam" id="PF04136"/>
    </source>
</evidence>
<feature type="compositionally biased region" description="Polar residues" evidence="9">
    <location>
        <begin position="536"/>
        <end position="548"/>
    </location>
</feature>
<evidence type="ECO:0000256" key="9">
    <source>
        <dbReference type="SAM" id="MobiDB-lite"/>
    </source>
</evidence>
<dbReference type="PANTHER" id="PTHR13302:SF8">
    <property type="entry name" value="CONSERVED OLIGOMERIC GOLGI COMPLEX SUBUNIT 3"/>
    <property type="match status" value="1"/>
</dbReference>
<evidence type="ECO:0000256" key="3">
    <source>
        <dbReference type="ARBA" id="ARBA00020976"/>
    </source>
</evidence>